<gene>
    <name evidence="1" type="ORF">BDP81DRAFT_432713</name>
</gene>
<proteinExistence type="predicted"/>
<evidence type="ECO:0000313" key="2">
    <source>
        <dbReference type="Proteomes" id="UP001243989"/>
    </source>
</evidence>
<dbReference type="GeneID" id="85475670"/>
<dbReference type="RefSeq" id="XP_060442988.1">
    <property type="nucleotide sequence ID" value="XM_060590808.1"/>
</dbReference>
<dbReference type="AlphaFoldDB" id="A0AAI9ZLW0"/>
<reference evidence="1" key="1">
    <citation type="submission" date="2021-06" db="EMBL/GenBank/DDBJ databases">
        <title>Comparative genomics, transcriptomics and evolutionary studies reveal genomic signatures of adaptation to plant cell wall in hemibiotrophic fungi.</title>
        <authorList>
            <consortium name="DOE Joint Genome Institute"/>
            <person name="Baroncelli R."/>
            <person name="Diaz J.F."/>
            <person name="Benocci T."/>
            <person name="Peng M."/>
            <person name="Battaglia E."/>
            <person name="Haridas S."/>
            <person name="Andreopoulos W."/>
            <person name="Labutti K."/>
            <person name="Pangilinan J."/>
            <person name="Floch G.L."/>
            <person name="Makela M.R."/>
            <person name="Henrissat B."/>
            <person name="Grigoriev I.V."/>
            <person name="Crouch J.A."/>
            <person name="De Vries R.P."/>
            <person name="Sukno S.A."/>
            <person name="Thon M.R."/>
        </authorList>
    </citation>
    <scope>NUCLEOTIDE SEQUENCE</scope>
    <source>
        <strain evidence="1">CBS 102054</strain>
    </source>
</reference>
<evidence type="ECO:0000313" key="1">
    <source>
        <dbReference type="EMBL" id="KAK1634381.1"/>
    </source>
</evidence>
<keyword evidence="2" id="KW-1185">Reference proteome</keyword>
<name>A0AAI9ZLW0_9PEZI</name>
<dbReference type="EMBL" id="JAHMHQ010000015">
    <property type="protein sequence ID" value="KAK1634381.1"/>
    <property type="molecule type" value="Genomic_DNA"/>
</dbReference>
<dbReference type="Proteomes" id="UP001243989">
    <property type="component" value="Unassembled WGS sequence"/>
</dbReference>
<sequence>MANNVVDTSATLLHVPRETRDPGFLYPGSYPPGHPSASSIRSGVPSCTSTEMAPKTLTSTTSFAMTPSQLPKQNVPEPEPFPVDDQSSFNTSVKGKDRLVFQNPLEGNQPFSSHCEYSTDIIQAPIGHQSIYRDGSSTLRAADFSLQPDLQSSRGNFSGPEAAKTSSNLVPQMESNYAAAALDLFAGQPWAGDGDYEMVLDVCYTKTNLLR</sequence>
<organism evidence="1 2">
    <name type="scientific">Colletotrichum phormii</name>
    <dbReference type="NCBI Taxonomy" id="359342"/>
    <lineage>
        <taxon>Eukaryota</taxon>
        <taxon>Fungi</taxon>
        <taxon>Dikarya</taxon>
        <taxon>Ascomycota</taxon>
        <taxon>Pezizomycotina</taxon>
        <taxon>Sordariomycetes</taxon>
        <taxon>Hypocreomycetidae</taxon>
        <taxon>Glomerellales</taxon>
        <taxon>Glomerellaceae</taxon>
        <taxon>Colletotrichum</taxon>
        <taxon>Colletotrichum acutatum species complex</taxon>
    </lineage>
</organism>
<accession>A0AAI9ZLW0</accession>
<protein>
    <submittedName>
        <fullName evidence="1">Uncharacterized protein</fullName>
    </submittedName>
</protein>
<comment type="caution">
    <text evidence="1">The sequence shown here is derived from an EMBL/GenBank/DDBJ whole genome shotgun (WGS) entry which is preliminary data.</text>
</comment>